<dbReference type="eggNOG" id="COG0402">
    <property type="taxonomic scope" value="Bacteria"/>
</dbReference>
<gene>
    <name evidence="3" type="ORF">PM02_16130</name>
</gene>
<accession>A0A061SK29</accession>
<dbReference type="InterPro" id="IPR050378">
    <property type="entry name" value="Metallo-dep_Hydrolases_sf"/>
</dbReference>
<dbReference type="PANTHER" id="PTHR11647">
    <property type="entry name" value="HYDRANTOINASE/DIHYDROPYRIMIDINASE FAMILY MEMBER"/>
    <property type="match status" value="1"/>
</dbReference>
<name>A0A061SK29_9RHOB</name>
<organism evidence="3 4">
    <name type="scientific">Sulfitobacter mediterraneus</name>
    <dbReference type="NCBI Taxonomy" id="83219"/>
    <lineage>
        <taxon>Bacteria</taxon>
        <taxon>Pseudomonadati</taxon>
        <taxon>Pseudomonadota</taxon>
        <taxon>Alphaproteobacteria</taxon>
        <taxon>Rhodobacterales</taxon>
        <taxon>Roseobacteraceae</taxon>
        <taxon>Sulfitobacter</taxon>
    </lineage>
</organism>
<dbReference type="Gene3D" id="3.20.20.140">
    <property type="entry name" value="Metal-dependent hydrolases"/>
    <property type="match status" value="1"/>
</dbReference>
<feature type="domain" description="Amidohydrolase-related" evidence="2">
    <location>
        <begin position="59"/>
        <end position="367"/>
    </location>
</feature>
<dbReference type="SUPFAM" id="SSF51556">
    <property type="entry name" value="Metallo-dependent hydrolases"/>
    <property type="match status" value="1"/>
</dbReference>
<sequence>MDKLVIKNIGQILSGKLEEPIFDGDCLIAIDGKISAWGKEKDLDCEGATTTVDAHGVTLAPGLIDSHIHPVVGDYTPRQQQLHWIDSTLHGGVTTLISAGEVHMPGRPKDVVGLKAMAIASQRWYENFRPSGVKVHAGAPVIEHGMVEEDFKDLADAGVKLLGEVGLGTVKDGKTAQQMVSWARKYGIQSTIHTGGPSIPGSGLIDADMVLETGTDVVGHINGGHSALPDDQIICLCESCKAALEIVHNGNERAALLTLNTARELGKLDQVILGTDGPAGSGVQPLGILRMIAMLSSLGNVPAELAFCFGNGNTSRQRKLDTGLIEVGMCADFVLLDQAQHAPGKNMLESVQLGNLPGVGMTIIDGVVRSERSRNTPPADRLPEVVSA</sequence>
<dbReference type="InterPro" id="IPR011059">
    <property type="entry name" value="Metal-dep_hydrolase_composite"/>
</dbReference>
<dbReference type="GO" id="GO:0005829">
    <property type="term" value="C:cytosol"/>
    <property type="evidence" value="ECO:0007669"/>
    <property type="project" value="TreeGrafter"/>
</dbReference>
<dbReference type="Pfam" id="PF01979">
    <property type="entry name" value="Amidohydro_1"/>
    <property type="match status" value="1"/>
</dbReference>
<protein>
    <submittedName>
        <fullName evidence="3">Enamidase</fullName>
    </submittedName>
</protein>
<evidence type="ECO:0000313" key="4">
    <source>
        <dbReference type="Proteomes" id="UP000027337"/>
    </source>
</evidence>
<comment type="cofactor">
    <cofactor evidence="1">
        <name>Zn(2+)</name>
        <dbReference type="ChEBI" id="CHEBI:29105"/>
    </cofactor>
</comment>
<dbReference type="EMBL" id="JEMU01000015">
    <property type="protein sequence ID" value="KAJ02076.1"/>
    <property type="molecule type" value="Genomic_DNA"/>
</dbReference>
<dbReference type="Proteomes" id="UP000027337">
    <property type="component" value="Unassembled WGS sequence"/>
</dbReference>
<dbReference type="SUPFAM" id="SSF51338">
    <property type="entry name" value="Composite domain of metallo-dependent hydrolases"/>
    <property type="match status" value="1"/>
</dbReference>
<dbReference type="Gene3D" id="2.30.40.10">
    <property type="entry name" value="Urease, subunit C, domain 1"/>
    <property type="match status" value="1"/>
</dbReference>
<evidence type="ECO:0000256" key="1">
    <source>
        <dbReference type="ARBA" id="ARBA00001947"/>
    </source>
</evidence>
<dbReference type="STRING" id="83219.PM02_16130"/>
<dbReference type="CDD" id="cd01292">
    <property type="entry name" value="metallo-dependent_hydrolases"/>
    <property type="match status" value="1"/>
</dbReference>
<dbReference type="GO" id="GO:0016812">
    <property type="term" value="F:hydrolase activity, acting on carbon-nitrogen (but not peptide) bonds, in cyclic amides"/>
    <property type="evidence" value="ECO:0007669"/>
    <property type="project" value="TreeGrafter"/>
</dbReference>
<reference evidence="3 4" key="1">
    <citation type="journal article" date="2014" name="Genome Announc.">
        <title>Draft Genome Sequences of Two Isolates of the Roseobacter Group, Sulfitobacter sp. Strains 3SOLIMAR09 and 1FIGIMAR09, from Harbors of Mallorca Island (Mediterranean Sea).</title>
        <authorList>
            <person name="Mas-Llado M."/>
            <person name="Pina-Villalonga J.M."/>
            <person name="Brunet-Galmes I."/>
            <person name="Nogales B."/>
            <person name="Bosch R."/>
        </authorList>
    </citation>
    <scope>NUCLEOTIDE SEQUENCE [LARGE SCALE GENOMIC DNA]</scope>
    <source>
        <strain evidence="3 4">1FIGIMAR09</strain>
    </source>
</reference>
<proteinExistence type="predicted"/>
<evidence type="ECO:0000313" key="3">
    <source>
        <dbReference type="EMBL" id="KAJ02076.1"/>
    </source>
</evidence>
<dbReference type="InterPro" id="IPR032466">
    <property type="entry name" value="Metal_Hydrolase"/>
</dbReference>
<comment type="caution">
    <text evidence="3">The sequence shown here is derived from an EMBL/GenBank/DDBJ whole genome shotgun (WGS) entry which is preliminary data.</text>
</comment>
<dbReference type="InterPro" id="IPR006680">
    <property type="entry name" value="Amidohydro-rel"/>
</dbReference>
<dbReference type="PANTHER" id="PTHR11647:SF1">
    <property type="entry name" value="COLLAPSIN RESPONSE MEDIATOR PROTEIN"/>
    <property type="match status" value="1"/>
</dbReference>
<dbReference type="RefSeq" id="WP_037910371.1">
    <property type="nucleotide sequence ID" value="NZ_JEMU01000015.1"/>
</dbReference>
<evidence type="ECO:0000259" key="2">
    <source>
        <dbReference type="Pfam" id="PF01979"/>
    </source>
</evidence>
<keyword evidence="4" id="KW-1185">Reference proteome</keyword>
<dbReference type="AlphaFoldDB" id="A0A061SK29"/>